<feature type="region of interest" description="Disordered" evidence="1">
    <location>
        <begin position="1"/>
        <end position="85"/>
    </location>
</feature>
<feature type="region of interest" description="Disordered" evidence="1">
    <location>
        <begin position="1048"/>
        <end position="1075"/>
    </location>
</feature>
<feature type="compositionally biased region" description="Low complexity" evidence="1">
    <location>
        <begin position="757"/>
        <end position="772"/>
    </location>
</feature>
<keyword evidence="3" id="KW-1185">Reference proteome</keyword>
<sequence>MSQQAGVPGPTLEPACPRSGGAFQENDPVGLYGSVPLETQSAYPPPIQHPAHIPSDSPASPSSSFVPPLNDNHFPYPQTQSRLSDVRSALQSCQMLQPHGHIQDHFAGYDGSMLSSGHPESQNTHSLGEARSSFSLSSFSSVDASGPLLSRQPSHTGLEDQLRAENSVQPQSVPESAGQCNVRKVHPLQYGAFSSFAGEPYSDRVCYSTSSRFSAAETRDSSSHGCSDLFSSSGTSQVRASPGGCSENKETSQAAVDPLSLSLPPASPPPSPPPPPQRVAAALRKLGVSEVPLSYVQAGSAGHGTGLLGDRTERRQRRGPSHSKGFFKRLQEGVKDIDPSTQRELESWSTSSAARAGALGAARGGGRLQDVPAQSGGKNTKSEAGTSEPLVGGSKSKKLGEFVSHDGFTQEGDGSFQNTSGGFLSPGTPGGQNTAAGAKRSSRKKADSRGGQRSRKSSTGALNSDGADFCRGPSENRQHVVDMNTGDDGGGVRDFRIEQLGALPGRLSAGGWGDAVWRVKWVDSAWKLRTAVFEPGPADSHPMAALRACINLANRLQSAVRRHQQAGTDPMHTHQRLQERLQQLLDSTPSPNEEERSVAGSHEQRVVRVWPIGELHSLQNWTAGASPGTTWGSQPHPNSIYPEPGQFPLATPKLDPMPGVHGGSFLEKPGEGGAWLNSGRAGSLGLAQQSAPGLPGDEGQVFLPDGAFASGQGVRGSPLLARPAGGVPLIHQEREVCSSDGTPASGLIFSARPGVLGSGSPPSPHPWQGSSSACDASSRDGPYITWTKPAAVSSPACLPEISDSGSAWAGMTTPAWHVPDSPGAPSPGISGFQSGHSVHSSMTDLYPYPSVPCGRGEAVPSLHQKSQNVEDKVCPVGPGMDITTEGDGSASLGIASGACGCPNSAAYGGAAGEQRSQYTVGQSPCARTGGGPALIRAATPAYSATTAATARWAAEEERLLRDVQRDGERERLLAFILGEDGDEEDEDDSVFLREPSVLVASSVQQSAWFSFEGKKSQIKLGKSVRGVPGVDSPSGGQCSPLPEALRTGANRSRSAGERGLSMLGNSGSSTTAVERETLTTRENCVARVKEESTPCARGSAASRLDRDMDTRDVGATPCKGPPDPAGEEVSQVCDDQLKPPFYDETQGPDGSCGTCTGEGGRAGEAVLGCDGRRRIKASNDGRGVEGKDCHDVAVRSVSRPTGLVVVDLEEGAEAQSDVDLTDEDEPSPFGNADQLIDDSEDPELLPWEHTDKASKLLHSIGTLDTPEGALLRDLEPSFRLGKENPYHDARGTHRNLLSGCIRGGSVHVGEVIRRLKKQQELRPEERKRLTCVAAEHRVAIRRLLRTVMLQLQAIESKEAERDEKVKRDGLQQASDVGAKDEGENDTESDDHLKREQCTGDGVGPEGADDASNQEGVMEEWQVERTTGSDVTKNRRQALTDAASKTEETVGEVLVDEGQFPDSARVANGSLVCGQGSASETVQQDSEPLKGELTDVAGEEAEGACSSRTSSQDECCASSSTGKDEVSERKKDSHNEELPCSTKADPSRLQTTPDGAAEALGSAYDSVASGLGIPGMEGRLFADAAGGSSSPEASCLAVLAGAAATGKFPSAGDSAASGTAPEERRPTPDSDPSVTGGLPCATSPCDRLSPRGGDYCSSGRMGSAPSDDVRGPAACSTFQQLGGELSFKLQEALPRQQAPTQRGGGISHRKRALKLRRASVVAAACEAVEKRLRCLTDYFPWLPVLSSAFRSGDECKGRYRPFLENDLGSSLDDEEFGTDQRIWRGLGVTVRGGIRGREALTAEGELTGFEWEGEPLQLRWLAEASNLAASKAEQRALSDAEAALASASAAAAAALAPVESVSGSVPSPSSGQCKALPFTADGFSALTDKTSDRLSSTCLTTKSACPSVLQSDSKSETGGFTEPKRPPPASRSRTRKKRGGPLGISPTRSPVGSTVGGHEPPGESLEIQMVGERVSTSGPQQRVLAELSETAEVLNIARPNVGGRRAMAGHGKSGRDIKVSRQDQHPCSPGVAPVQAVSRRHTTDTSKLKRRGSPGTLGRPPRSSSGKNTARSVRRKSSMSPVASSSLLQASAQRSGHPPAVSCGDNASQLQLGPQPFLGYPFPRPVSRDDESSLSNAPPHGPNSQDVVEPDQTPYSSHLYSAKADGRIIKASRVGSSPHDADSAHPFALGPDQARSLPLPYMQTAVHRDLSPGGIEAGSSSVRPPTFGGQFSYFFKGQRHFNPGSADAAVMGTPGALPHTYIPGVSVNGLVTTSPSAHYQHETDASLYPR</sequence>
<dbReference type="GeneID" id="94426061"/>
<feature type="region of interest" description="Disordered" evidence="1">
    <location>
        <begin position="107"/>
        <end position="129"/>
    </location>
</feature>
<feature type="compositionally biased region" description="Polar residues" evidence="1">
    <location>
        <begin position="376"/>
        <end position="385"/>
    </location>
</feature>
<feature type="compositionally biased region" description="Polar residues" evidence="1">
    <location>
        <begin position="1063"/>
        <end position="1072"/>
    </location>
</feature>
<dbReference type="RefSeq" id="XP_067925173.1">
    <property type="nucleotide sequence ID" value="XM_068062850.1"/>
</dbReference>
<proteinExistence type="predicted"/>
<name>A0A2C6L792_9APIC</name>
<feature type="region of interest" description="Disordered" evidence="1">
    <location>
        <begin position="217"/>
        <end position="278"/>
    </location>
</feature>
<feature type="compositionally biased region" description="Polar residues" evidence="1">
    <location>
        <begin position="113"/>
        <end position="126"/>
    </location>
</feature>
<feature type="compositionally biased region" description="Basic and acidic residues" evidence="1">
    <location>
        <begin position="329"/>
        <end position="346"/>
    </location>
</feature>
<feature type="compositionally biased region" description="Polar residues" evidence="1">
    <location>
        <begin position="223"/>
        <end position="239"/>
    </location>
</feature>
<feature type="compositionally biased region" description="Low complexity" evidence="1">
    <location>
        <begin position="50"/>
        <end position="68"/>
    </location>
</feature>
<feature type="compositionally biased region" description="Polar residues" evidence="1">
    <location>
        <begin position="1475"/>
        <end position="1485"/>
    </location>
</feature>
<feature type="compositionally biased region" description="Polar residues" evidence="1">
    <location>
        <begin position="164"/>
        <end position="174"/>
    </location>
</feature>
<organism evidence="2 3">
    <name type="scientific">Cystoisospora suis</name>
    <dbReference type="NCBI Taxonomy" id="483139"/>
    <lineage>
        <taxon>Eukaryota</taxon>
        <taxon>Sar</taxon>
        <taxon>Alveolata</taxon>
        <taxon>Apicomplexa</taxon>
        <taxon>Conoidasida</taxon>
        <taxon>Coccidia</taxon>
        <taxon>Eucoccidiorida</taxon>
        <taxon>Eimeriorina</taxon>
        <taxon>Sarcocystidae</taxon>
        <taxon>Cystoisospora</taxon>
    </lineage>
</organism>
<gene>
    <name evidence="2" type="ORF">CSUI_002650</name>
</gene>
<feature type="region of interest" description="Disordered" evidence="1">
    <location>
        <begin position="1904"/>
        <end position="1962"/>
    </location>
</feature>
<feature type="compositionally biased region" description="Polar residues" evidence="1">
    <location>
        <begin position="2061"/>
        <end position="2070"/>
    </location>
</feature>
<feature type="compositionally biased region" description="Pro residues" evidence="1">
    <location>
        <begin position="265"/>
        <end position="277"/>
    </location>
</feature>
<feature type="compositionally biased region" description="Basic and acidic residues" evidence="1">
    <location>
        <begin position="2012"/>
        <end position="2023"/>
    </location>
</feature>
<comment type="caution">
    <text evidence="2">The sequence shown here is derived from an EMBL/GenBank/DDBJ whole genome shotgun (WGS) entry which is preliminary data.</text>
</comment>
<feature type="region of interest" description="Disordered" evidence="1">
    <location>
        <begin position="1474"/>
        <end position="1556"/>
    </location>
</feature>
<dbReference type="OrthoDB" id="332452at2759"/>
<feature type="region of interest" description="Disordered" evidence="1">
    <location>
        <begin position="2001"/>
        <end position="2161"/>
    </location>
</feature>
<accession>A0A2C6L792</accession>
<evidence type="ECO:0000313" key="2">
    <source>
        <dbReference type="EMBL" id="PHJ23498.1"/>
    </source>
</evidence>
<reference evidence="2 3" key="1">
    <citation type="journal article" date="2017" name="Int. J. Parasitol.">
        <title>The genome of the protozoan parasite Cystoisospora suis and a reverse vaccinology approach to identify vaccine candidates.</title>
        <authorList>
            <person name="Palmieri N."/>
            <person name="Shrestha A."/>
            <person name="Ruttkowski B."/>
            <person name="Beck T."/>
            <person name="Vogl C."/>
            <person name="Tomley F."/>
            <person name="Blake D.P."/>
            <person name="Joachim A."/>
        </authorList>
    </citation>
    <scope>NUCLEOTIDE SEQUENCE [LARGE SCALE GENOMIC DNA]</scope>
    <source>
        <strain evidence="2 3">Wien I</strain>
    </source>
</reference>
<feature type="region of interest" description="Disordered" evidence="1">
    <location>
        <begin position="161"/>
        <end position="180"/>
    </location>
</feature>
<protein>
    <submittedName>
        <fullName evidence="2">Uncharacterized protein</fullName>
    </submittedName>
</protein>
<evidence type="ECO:0000313" key="3">
    <source>
        <dbReference type="Proteomes" id="UP000221165"/>
    </source>
</evidence>
<feature type="region of interest" description="Disordered" evidence="1">
    <location>
        <begin position="757"/>
        <end position="778"/>
    </location>
</feature>
<feature type="region of interest" description="Disordered" evidence="1">
    <location>
        <begin position="297"/>
        <end position="487"/>
    </location>
</feature>
<feature type="region of interest" description="Disordered" evidence="1">
    <location>
        <begin position="1358"/>
        <end position="1448"/>
    </location>
</feature>
<evidence type="ECO:0000256" key="1">
    <source>
        <dbReference type="SAM" id="MobiDB-lite"/>
    </source>
</evidence>
<feature type="compositionally biased region" description="Basic and acidic residues" evidence="1">
    <location>
        <begin position="1521"/>
        <end position="1536"/>
    </location>
</feature>
<feature type="region of interest" description="Disordered" evidence="1">
    <location>
        <begin position="1605"/>
        <end position="1644"/>
    </location>
</feature>
<feature type="compositionally biased region" description="Low complexity" evidence="1">
    <location>
        <begin position="2077"/>
        <end position="2092"/>
    </location>
</feature>
<dbReference type="Proteomes" id="UP000221165">
    <property type="component" value="Unassembled WGS sequence"/>
</dbReference>
<feature type="compositionally biased region" description="Polar residues" evidence="1">
    <location>
        <begin position="1904"/>
        <end position="1917"/>
    </location>
</feature>
<feature type="region of interest" description="Disordered" evidence="1">
    <location>
        <begin position="1024"/>
        <end position="1043"/>
    </location>
</feature>
<feature type="compositionally biased region" description="Basic and acidic residues" evidence="1">
    <location>
        <begin position="1358"/>
        <end position="1369"/>
    </location>
</feature>
<feature type="compositionally biased region" description="Polar residues" evidence="1">
    <location>
        <begin position="1505"/>
        <end position="1520"/>
    </location>
</feature>
<dbReference type="VEuPathDB" id="ToxoDB:CSUI_002650"/>
<dbReference type="EMBL" id="MIGC01001097">
    <property type="protein sequence ID" value="PHJ23498.1"/>
    <property type="molecule type" value="Genomic_DNA"/>
</dbReference>
<feature type="compositionally biased region" description="Basic residues" evidence="1">
    <location>
        <begin position="314"/>
        <end position="327"/>
    </location>
</feature>